<dbReference type="NCBIfam" id="TIGR00526">
    <property type="entry name" value="folB_dom"/>
    <property type="match status" value="1"/>
</dbReference>
<dbReference type="InterPro" id="IPR043133">
    <property type="entry name" value="GTP-CH-I_C/QueF"/>
</dbReference>
<dbReference type="RefSeq" id="WP_394829482.1">
    <property type="nucleotide sequence ID" value="NZ_CP089984.1"/>
</dbReference>
<comment type="similarity">
    <text evidence="3">Belongs to the DHNA family.</text>
</comment>
<keyword evidence="10" id="KW-1185">Reference proteome</keyword>
<organism evidence="9 10">
    <name type="scientific">Pendulispora albinea</name>
    <dbReference type="NCBI Taxonomy" id="2741071"/>
    <lineage>
        <taxon>Bacteria</taxon>
        <taxon>Pseudomonadati</taxon>
        <taxon>Myxococcota</taxon>
        <taxon>Myxococcia</taxon>
        <taxon>Myxococcales</taxon>
        <taxon>Sorangiineae</taxon>
        <taxon>Pendulisporaceae</taxon>
        <taxon>Pendulispora</taxon>
    </lineage>
</organism>
<proteinExistence type="inferred from homology"/>
<gene>
    <name evidence="9" type="ORF">LZC94_22000</name>
</gene>
<dbReference type="PANTHER" id="PTHR42844">
    <property type="entry name" value="DIHYDRONEOPTERIN ALDOLASE 1-RELATED"/>
    <property type="match status" value="1"/>
</dbReference>
<name>A0ABZ2MBL9_9BACT</name>
<evidence type="ECO:0000256" key="5">
    <source>
        <dbReference type="ARBA" id="ARBA00022909"/>
    </source>
</evidence>
<accession>A0ABZ2MBL9</accession>
<evidence type="ECO:0000256" key="2">
    <source>
        <dbReference type="ARBA" id="ARBA00005013"/>
    </source>
</evidence>
<evidence type="ECO:0000256" key="3">
    <source>
        <dbReference type="ARBA" id="ARBA00005708"/>
    </source>
</evidence>
<comment type="pathway">
    <text evidence="2">Cofactor biosynthesis; tetrahydrofolate biosynthesis; 2-amino-4-hydroxy-6-hydroxymethyl-7,8-dihydropteridine diphosphate from 7,8-dihydroneopterin triphosphate: step 3/4.</text>
</comment>
<evidence type="ECO:0000256" key="4">
    <source>
        <dbReference type="ARBA" id="ARBA00013043"/>
    </source>
</evidence>
<dbReference type="InterPro" id="IPR006156">
    <property type="entry name" value="Dihydroneopterin_aldolase"/>
</dbReference>
<dbReference type="InterPro" id="IPR006157">
    <property type="entry name" value="FolB_dom"/>
</dbReference>
<evidence type="ECO:0000313" key="9">
    <source>
        <dbReference type="EMBL" id="WXB19884.1"/>
    </source>
</evidence>
<feature type="domain" description="Dihydroneopterin aldolase/epimerase" evidence="8">
    <location>
        <begin position="17"/>
        <end position="126"/>
    </location>
</feature>
<sequence>MDERTTLADARQRLRHVFIRDLMVPCFIGVPAPEREQAQRLRINLDLAVREEPGPLADELHSVVDYEKIVKKTRACVRNAHVKLLETLAEQIMAICLEDARVHLARVRLEKLDVFPDSTAGIEIERHGAALGTPDLQRRAEPG</sequence>
<dbReference type="EC" id="4.1.2.25" evidence="4"/>
<dbReference type="SUPFAM" id="SSF55620">
    <property type="entry name" value="Tetrahydrobiopterin biosynthesis enzymes-like"/>
    <property type="match status" value="1"/>
</dbReference>
<evidence type="ECO:0000259" key="8">
    <source>
        <dbReference type="SMART" id="SM00905"/>
    </source>
</evidence>
<comment type="catalytic activity">
    <reaction evidence="1">
        <text>7,8-dihydroneopterin = 6-hydroxymethyl-7,8-dihydropterin + glycolaldehyde</text>
        <dbReference type="Rhea" id="RHEA:10540"/>
        <dbReference type="ChEBI" id="CHEBI:17001"/>
        <dbReference type="ChEBI" id="CHEBI:17071"/>
        <dbReference type="ChEBI" id="CHEBI:44841"/>
        <dbReference type="EC" id="4.1.2.25"/>
    </reaction>
</comment>
<dbReference type="Pfam" id="PF02152">
    <property type="entry name" value="FolB"/>
    <property type="match status" value="1"/>
</dbReference>
<reference evidence="9 10" key="1">
    <citation type="submission" date="2021-12" db="EMBL/GenBank/DDBJ databases">
        <title>Discovery of the Pendulisporaceae a myxobacterial family with distinct sporulation behavior and unique specialized metabolism.</title>
        <authorList>
            <person name="Garcia R."/>
            <person name="Popoff A."/>
            <person name="Bader C.D."/>
            <person name="Loehr J."/>
            <person name="Walesch S."/>
            <person name="Walt C."/>
            <person name="Boldt J."/>
            <person name="Bunk B."/>
            <person name="Haeckl F.J.F.P.J."/>
            <person name="Gunesch A.P."/>
            <person name="Birkelbach J."/>
            <person name="Nuebel U."/>
            <person name="Pietschmann T."/>
            <person name="Bach T."/>
            <person name="Mueller R."/>
        </authorList>
    </citation>
    <scope>NUCLEOTIDE SEQUENCE [LARGE SCALE GENOMIC DNA]</scope>
    <source>
        <strain evidence="9 10">MSr11954</strain>
    </source>
</reference>
<dbReference type="Proteomes" id="UP001370348">
    <property type="component" value="Chromosome"/>
</dbReference>
<evidence type="ECO:0000256" key="1">
    <source>
        <dbReference type="ARBA" id="ARBA00001353"/>
    </source>
</evidence>
<protein>
    <recommendedName>
        <fullName evidence="4">dihydroneopterin aldolase</fullName>
        <ecNumber evidence="4">4.1.2.25</ecNumber>
    </recommendedName>
    <alternativeName>
        <fullName evidence="7">7,8-dihydroneopterin aldolase</fullName>
    </alternativeName>
</protein>
<dbReference type="EMBL" id="CP089984">
    <property type="protein sequence ID" value="WXB19884.1"/>
    <property type="molecule type" value="Genomic_DNA"/>
</dbReference>
<dbReference type="Gene3D" id="3.30.1130.10">
    <property type="match status" value="1"/>
</dbReference>
<dbReference type="PANTHER" id="PTHR42844:SF1">
    <property type="entry name" value="DIHYDRONEOPTERIN ALDOLASE 1-RELATED"/>
    <property type="match status" value="1"/>
</dbReference>
<keyword evidence="5" id="KW-0289">Folate biosynthesis</keyword>
<keyword evidence="6" id="KW-0456">Lyase</keyword>
<dbReference type="SMART" id="SM00905">
    <property type="entry name" value="FolB"/>
    <property type="match status" value="1"/>
</dbReference>
<evidence type="ECO:0000313" key="10">
    <source>
        <dbReference type="Proteomes" id="UP001370348"/>
    </source>
</evidence>
<evidence type="ECO:0000256" key="6">
    <source>
        <dbReference type="ARBA" id="ARBA00023239"/>
    </source>
</evidence>
<evidence type="ECO:0000256" key="7">
    <source>
        <dbReference type="ARBA" id="ARBA00032903"/>
    </source>
</evidence>